<accession>A0AAD7S492</accession>
<reference evidence="1" key="1">
    <citation type="journal article" date="2023" name="Science">
        <title>Genome structures resolve the early diversification of teleost fishes.</title>
        <authorList>
            <person name="Parey E."/>
            <person name="Louis A."/>
            <person name="Montfort J."/>
            <person name="Bouchez O."/>
            <person name="Roques C."/>
            <person name="Iampietro C."/>
            <person name="Lluch J."/>
            <person name="Castinel A."/>
            <person name="Donnadieu C."/>
            <person name="Desvignes T."/>
            <person name="Floi Bucao C."/>
            <person name="Jouanno E."/>
            <person name="Wen M."/>
            <person name="Mejri S."/>
            <person name="Dirks R."/>
            <person name="Jansen H."/>
            <person name="Henkel C."/>
            <person name="Chen W.J."/>
            <person name="Zahm M."/>
            <person name="Cabau C."/>
            <person name="Klopp C."/>
            <person name="Thompson A.W."/>
            <person name="Robinson-Rechavi M."/>
            <person name="Braasch I."/>
            <person name="Lecointre G."/>
            <person name="Bobe J."/>
            <person name="Postlethwait J.H."/>
            <person name="Berthelot C."/>
            <person name="Roest Crollius H."/>
            <person name="Guiguen Y."/>
        </authorList>
    </citation>
    <scope>NUCLEOTIDE SEQUENCE</scope>
    <source>
        <strain evidence="1">NC1722</strain>
    </source>
</reference>
<sequence length="120" mass="13022">MARGVGVGRGWQQEAEREFLLLLASRGQGRGEVGQSPVGDLIAALHQRWTDFSVYAFPAPRRSVPIVPPGRSLAWNTASGLIKTHASSEMCTRLYLVPLGLRNQPVSSDSTSRESASRTC</sequence>
<keyword evidence="2" id="KW-1185">Reference proteome</keyword>
<dbReference type="Proteomes" id="UP001221898">
    <property type="component" value="Unassembled WGS sequence"/>
</dbReference>
<evidence type="ECO:0000313" key="1">
    <source>
        <dbReference type="EMBL" id="KAJ8395619.1"/>
    </source>
</evidence>
<proteinExistence type="predicted"/>
<name>A0AAD7S492_9TELE</name>
<protein>
    <submittedName>
        <fullName evidence="1">Uncharacterized protein</fullName>
    </submittedName>
</protein>
<comment type="caution">
    <text evidence="1">The sequence shown here is derived from an EMBL/GenBank/DDBJ whole genome shotgun (WGS) entry which is preliminary data.</text>
</comment>
<organism evidence="1 2">
    <name type="scientific">Aldrovandia affinis</name>
    <dbReference type="NCBI Taxonomy" id="143900"/>
    <lineage>
        <taxon>Eukaryota</taxon>
        <taxon>Metazoa</taxon>
        <taxon>Chordata</taxon>
        <taxon>Craniata</taxon>
        <taxon>Vertebrata</taxon>
        <taxon>Euteleostomi</taxon>
        <taxon>Actinopterygii</taxon>
        <taxon>Neopterygii</taxon>
        <taxon>Teleostei</taxon>
        <taxon>Notacanthiformes</taxon>
        <taxon>Halosauridae</taxon>
        <taxon>Aldrovandia</taxon>
    </lineage>
</organism>
<dbReference type="AlphaFoldDB" id="A0AAD7S492"/>
<gene>
    <name evidence="1" type="ORF">AAFF_G00031000</name>
</gene>
<dbReference type="EMBL" id="JAINUG010000115">
    <property type="protein sequence ID" value="KAJ8395619.1"/>
    <property type="molecule type" value="Genomic_DNA"/>
</dbReference>
<evidence type="ECO:0000313" key="2">
    <source>
        <dbReference type="Proteomes" id="UP001221898"/>
    </source>
</evidence>